<keyword evidence="2" id="KW-0863">Zinc-finger</keyword>
<evidence type="ECO:0000256" key="3">
    <source>
        <dbReference type="ARBA" id="ARBA00022833"/>
    </source>
</evidence>
<dbReference type="FunCoup" id="E0VQ01">
    <property type="interactions" value="851"/>
</dbReference>
<evidence type="ECO:0000313" key="6">
    <source>
        <dbReference type="EnsemblMetazoa" id="PHUM369740-PA"/>
    </source>
</evidence>
<dbReference type="RefSeq" id="XP_002428195.1">
    <property type="nucleotide sequence ID" value="XM_002428150.1"/>
</dbReference>
<reference evidence="5" key="1">
    <citation type="submission" date="2007-04" db="EMBL/GenBank/DDBJ databases">
        <title>Annotation of Pediculus humanus corporis strain USDA.</title>
        <authorList>
            <person name="Kirkness E."/>
            <person name="Hannick L."/>
            <person name="Hass B."/>
            <person name="Bruggner R."/>
            <person name="Lawson D."/>
            <person name="Bidwell S."/>
            <person name="Joardar V."/>
            <person name="Caler E."/>
            <person name="Walenz B."/>
            <person name="Inman J."/>
            <person name="Schobel S."/>
            <person name="Galinsky K."/>
            <person name="Amedeo P."/>
            <person name="Strausberg R."/>
        </authorList>
    </citation>
    <scope>NUCLEOTIDE SEQUENCE</scope>
    <source>
        <strain evidence="5">USDA</strain>
    </source>
</reference>
<dbReference type="PANTHER" id="PTHR31742:SF1">
    <property type="entry name" value="RPA-INTERACTING PROTEIN"/>
    <property type="match status" value="1"/>
</dbReference>
<protein>
    <submittedName>
        <fullName evidence="5 6">RPA-interacting protein, putative</fullName>
    </submittedName>
</protein>
<keyword evidence="1" id="KW-0479">Metal-binding</keyword>
<keyword evidence="7" id="KW-1185">Reference proteome</keyword>
<dbReference type="VEuPathDB" id="VectorBase:PHUM369740"/>
<dbReference type="OMA" id="MHERRDE"/>
<gene>
    <name evidence="6" type="primary">8233575</name>
    <name evidence="5" type="ORF">Phum_PHUM369740</name>
</gene>
<dbReference type="Proteomes" id="UP000009046">
    <property type="component" value="Unassembled WGS sequence"/>
</dbReference>
<dbReference type="EnsemblMetazoa" id="PHUM369740-RA">
    <property type="protein sequence ID" value="PHUM369740-PA"/>
    <property type="gene ID" value="PHUM369740"/>
</dbReference>
<sequence length="226" mass="26437">MSNNIITSPRNSIEKTRRAILRMRNCSPELKDVLRQRCQERIRNERFKILNNVRKIAMKENFKVAFGNIIREEWENIDDNEPVKTPNSKLKSTDFNLDEELKLEEILEKELLEEHEEWLINQYEELIKCDLDSTNSVVCPLCCLGYLKIANGFDIDNKKIGCSKCSETFTINQKSLLHLQSAIYECLSWHDKQCLSFPCFVNVPKNDYESNLCVICDNCSFLNVVM</sequence>
<dbReference type="STRING" id="121224.E0VQ01"/>
<dbReference type="InParanoid" id="E0VQ01"/>
<dbReference type="OrthoDB" id="435311at2759"/>
<name>E0VQ01_PEDHC</name>
<dbReference type="EMBL" id="AAZO01004304">
    <property type="status" value="NOT_ANNOTATED_CDS"/>
    <property type="molecule type" value="Genomic_DNA"/>
</dbReference>
<accession>E0VQ01</accession>
<dbReference type="KEGG" id="phu:Phum_PHUM369740"/>
<evidence type="ECO:0000256" key="2">
    <source>
        <dbReference type="ARBA" id="ARBA00022771"/>
    </source>
</evidence>
<reference evidence="5" key="2">
    <citation type="submission" date="2007-04" db="EMBL/GenBank/DDBJ databases">
        <title>The genome of the human body louse.</title>
        <authorList>
            <consortium name="The Human Body Louse Genome Consortium"/>
            <person name="Kirkness E."/>
            <person name="Walenz B."/>
            <person name="Hass B."/>
            <person name="Bruggner R."/>
            <person name="Strausberg R."/>
        </authorList>
    </citation>
    <scope>NUCLEOTIDE SEQUENCE</scope>
    <source>
        <strain evidence="5">USDA</strain>
    </source>
</reference>
<evidence type="ECO:0000256" key="1">
    <source>
        <dbReference type="ARBA" id="ARBA00022723"/>
    </source>
</evidence>
<dbReference type="GO" id="GO:0006606">
    <property type="term" value="P:protein import into nucleus"/>
    <property type="evidence" value="ECO:0007669"/>
    <property type="project" value="TreeGrafter"/>
</dbReference>
<proteinExistence type="predicted"/>
<dbReference type="GO" id="GO:0008270">
    <property type="term" value="F:zinc ion binding"/>
    <property type="evidence" value="ECO:0007669"/>
    <property type="project" value="UniProtKB-KW"/>
</dbReference>
<feature type="domain" description="RPA-interacting protein C-terminal" evidence="4">
    <location>
        <begin position="138"/>
        <end position="223"/>
    </location>
</feature>
<reference evidence="6" key="3">
    <citation type="submission" date="2021-02" db="UniProtKB">
        <authorList>
            <consortium name="EnsemblMetazoa"/>
        </authorList>
    </citation>
    <scope>IDENTIFICATION</scope>
    <source>
        <strain evidence="6">USDA</strain>
    </source>
</reference>
<dbReference type="GeneID" id="8233575"/>
<dbReference type="GO" id="GO:0005634">
    <property type="term" value="C:nucleus"/>
    <property type="evidence" value="ECO:0007669"/>
    <property type="project" value="TreeGrafter"/>
</dbReference>
<evidence type="ECO:0000313" key="7">
    <source>
        <dbReference type="Proteomes" id="UP000009046"/>
    </source>
</evidence>
<dbReference type="Pfam" id="PF14768">
    <property type="entry name" value="RPA_interact_C"/>
    <property type="match status" value="1"/>
</dbReference>
<dbReference type="HOGENOM" id="CLU_086690_1_0_1"/>
<evidence type="ECO:0000259" key="4">
    <source>
        <dbReference type="Pfam" id="PF14768"/>
    </source>
</evidence>
<dbReference type="AlphaFoldDB" id="E0VQ01"/>
<keyword evidence="3" id="KW-0862">Zinc</keyword>
<organism>
    <name type="scientific">Pediculus humanus subsp. corporis</name>
    <name type="common">Body louse</name>
    <dbReference type="NCBI Taxonomy" id="121224"/>
    <lineage>
        <taxon>Eukaryota</taxon>
        <taxon>Metazoa</taxon>
        <taxon>Ecdysozoa</taxon>
        <taxon>Arthropoda</taxon>
        <taxon>Hexapoda</taxon>
        <taxon>Insecta</taxon>
        <taxon>Pterygota</taxon>
        <taxon>Neoptera</taxon>
        <taxon>Paraneoptera</taxon>
        <taxon>Psocodea</taxon>
        <taxon>Troctomorpha</taxon>
        <taxon>Phthiraptera</taxon>
        <taxon>Anoplura</taxon>
        <taxon>Pediculidae</taxon>
        <taxon>Pediculus</taxon>
    </lineage>
</organism>
<dbReference type="eggNOG" id="ENOG502R0QT">
    <property type="taxonomic scope" value="Eukaryota"/>
</dbReference>
<dbReference type="EMBL" id="DS235387">
    <property type="protein sequence ID" value="EEB15457.1"/>
    <property type="molecule type" value="Genomic_DNA"/>
</dbReference>
<dbReference type="PANTHER" id="PTHR31742">
    <property type="entry name" value="RPA-INTERACTING PROTEIN RPAIN"/>
    <property type="match status" value="1"/>
</dbReference>
<dbReference type="InterPro" id="IPR028156">
    <property type="entry name" value="RIP"/>
</dbReference>
<dbReference type="InterPro" id="IPR028159">
    <property type="entry name" value="RPA_interact_C_dom"/>
</dbReference>
<evidence type="ECO:0000313" key="5">
    <source>
        <dbReference type="EMBL" id="EEB15457.1"/>
    </source>
</evidence>
<dbReference type="CTD" id="8233575"/>